<dbReference type="STRING" id="1921421.M493_16490"/>
<dbReference type="PRINTS" id="PR00723">
    <property type="entry name" value="SUBTILISIN"/>
</dbReference>
<dbReference type="PROSITE" id="PS00137">
    <property type="entry name" value="SUBTILASE_HIS"/>
    <property type="match status" value="1"/>
</dbReference>
<dbReference type="InterPro" id="IPR036852">
    <property type="entry name" value="Peptidase_S8/S53_dom_sf"/>
</dbReference>
<evidence type="ECO:0000313" key="11">
    <source>
        <dbReference type="EMBL" id="AGT33512.1"/>
    </source>
</evidence>
<dbReference type="Pfam" id="PF00082">
    <property type="entry name" value="Peptidase_S8"/>
    <property type="match status" value="1"/>
</dbReference>
<feature type="domain" description="SLH" evidence="10">
    <location>
        <begin position="525"/>
        <end position="588"/>
    </location>
</feature>
<evidence type="ECO:0000256" key="4">
    <source>
        <dbReference type="ARBA" id="ARBA00022801"/>
    </source>
</evidence>
<dbReference type="PATRIC" id="fig|1345697.3.peg.3246"/>
<dbReference type="Gene3D" id="3.30.70.80">
    <property type="entry name" value="Peptidase S8 propeptide/proteinase inhibitor I9"/>
    <property type="match status" value="1"/>
</dbReference>
<comment type="similarity">
    <text evidence="1 7 8">Belongs to the peptidase S8 family.</text>
</comment>
<feature type="chain" id="PRO_5039293387" evidence="9">
    <location>
        <begin position="30"/>
        <end position="642"/>
    </location>
</feature>
<feature type="active site" description="Charge relay system" evidence="6 7">
    <location>
        <position position="129"/>
    </location>
</feature>
<organism evidence="11 12">
    <name type="scientific">Geobacillus genomosp. 3</name>
    <dbReference type="NCBI Taxonomy" id="1921421"/>
    <lineage>
        <taxon>Bacteria</taxon>
        <taxon>Bacillati</taxon>
        <taxon>Bacillota</taxon>
        <taxon>Bacilli</taxon>
        <taxon>Bacillales</taxon>
        <taxon>Anoxybacillaceae</taxon>
        <taxon>Geobacillus</taxon>
    </lineage>
</organism>
<dbReference type="InterPro" id="IPR037045">
    <property type="entry name" value="S8pro/Inhibitor_I9_sf"/>
</dbReference>
<dbReference type="InterPro" id="IPR001119">
    <property type="entry name" value="SLH_dom"/>
</dbReference>
<keyword evidence="12" id="KW-1185">Reference proteome</keyword>
<evidence type="ECO:0000256" key="2">
    <source>
        <dbReference type="ARBA" id="ARBA00022670"/>
    </source>
</evidence>
<evidence type="ECO:0000259" key="10">
    <source>
        <dbReference type="PROSITE" id="PS51272"/>
    </source>
</evidence>
<evidence type="ECO:0000256" key="6">
    <source>
        <dbReference type="PIRSR" id="PIRSR615500-1"/>
    </source>
</evidence>
<dbReference type="Pfam" id="PF00395">
    <property type="entry name" value="SLH"/>
    <property type="match status" value="3"/>
</dbReference>
<dbReference type="CDD" id="cd07477">
    <property type="entry name" value="Peptidases_S8_Subtilisin_subset"/>
    <property type="match status" value="1"/>
</dbReference>
<evidence type="ECO:0000256" key="1">
    <source>
        <dbReference type="ARBA" id="ARBA00011073"/>
    </source>
</evidence>
<dbReference type="InterPro" id="IPR023827">
    <property type="entry name" value="Peptidase_S8_Asp-AS"/>
</dbReference>
<dbReference type="RefSeq" id="WP_020961297.1">
    <property type="nucleotide sequence ID" value="NC_022080.4"/>
</dbReference>
<dbReference type="PROSITE" id="PS51272">
    <property type="entry name" value="SLH"/>
    <property type="match status" value="3"/>
</dbReference>
<dbReference type="PROSITE" id="PS51892">
    <property type="entry name" value="SUBTILASE"/>
    <property type="match status" value="1"/>
</dbReference>
<dbReference type="KEGG" id="gjf:M493_16490"/>
<dbReference type="GO" id="GO:0006508">
    <property type="term" value="P:proteolysis"/>
    <property type="evidence" value="ECO:0007669"/>
    <property type="project" value="UniProtKB-KW"/>
</dbReference>
<evidence type="ECO:0000256" key="8">
    <source>
        <dbReference type="RuleBase" id="RU003355"/>
    </source>
</evidence>
<feature type="active site" description="Charge relay system" evidence="6 7">
    <location>
        <position position="161"/>
    </location>
</feature>
<dbReference type="PROSITE" id="PS00138">
    <property type="entry name" value="SUBTILASE_SER"/>
    <property type="match status" value="1"/>
</dbReference>
<feature type="domain" description="SLH" evidence="10">
    <location>
        <begin position="589"/>
        <end position="642"/>
    </location>
</feature>
<dbReference type="InterPro" id="IPR050131">
    <property type="entry name" value="Peptidase_S8_subtilisin-like"/>
</dbReference>
<accession>S5Z9I0</accession>
<keyword evidence="4 7" id="KW-0378">Hydrolase</keyword>
<dbReference type="GO" id="GO:0004252">
    <property type="term" value="F:serine-type endopeptidase activity"/>
    <property type="evidence" value="ECO:0007669"/>
    <property type="project" value="UniProtKB-UniRule"/>
</dbReference>
<evidence type="ECO:0000256" key="3">
    <source>
        <dbReference type="ARBA" id="ARBA00022723"/>
    </source>
</evidence>
<evidence type="ECO:0000256" key="9">
    <source>
        <dbReference type="SAM" id="SignalP"/>
    </source>
</evidence>
<dbReference type="GO" id="GO:0046872">
    <property type="term" value="F:metal ion binding"/>
    <property type="evidence" value="ECO:0007669"/>
    <property type="project" value="UniProtKB-KW"/>
</dbReference>
<feature type="active site" description="Charge relay system" evidence="6 7">
    <location>
        <position position="327"/>
    </location>
</feature>
<proteinExistence type="inferred from homology"/>
<dbReference type="PROSITE" id="PS00136">
    <property type="entry name" value="SUBTILASE_ASP"/>
    <property type="match status" value="1"/>
</dbReference>
<keyword evidence="5 7" id="KW-0720">Serine protease</keyword>
<dbReference type="AlphaFoldDB" id="S5Z9I0"/>
<evidence type="ECO:0000313" key="12">
    <source>
        <dbReference type="Proteomes" id="UP000015500"/>
    </source>
</evidence>
<protein>
    <submittedName>
        <fullName evidence="11">Alkaline serine protease</fullName>
    </submittedName>
</protein>
<feature type="domain" description="SLH" evidence="10">
    <location>
        <begin position="465"/>
        <end position="524"/>
    </location>
</feature>
<name>S5Z9I0_GEOG3</name>
<reference evidence="11 12" key="1">
    <citation type="journal article" date="2014" name="Genome Announc.">
        <title>Complete Genome Sequence of the Thermophilic Polychlorinated Biphenyl Degrader Geobacillus sp. Strain JF8 (NBRC 109937).</title>
        <authorList>
            <person name="Shintani M."/>
            <person name="Ohtsubo Y."/>
            <person name="Fukuda K."/>
            <person name="Hosoyama A."/>
            <person name="Ohji S."/>
            <person name="Yamazoe A."/>
            <person name="Fujita N."/>
            <person name="Nagata Y."/>
            <person name="Tsuda M."/>
            <person name="Hatta T."/>
            <person name="Kimbara K."/>
        </authorList>
    </citation>
    <scope>NUCLEOTIDE SEQUENCE [LARGE SCALE GENOMIC DNA]</scope>
    <source>
        <strain evidence="11 12">JF8</strain>
    </source>
</reference>
<dbReference type="HOGENOM" id="CLU_011263_15_7_9"/>
<dbReference type="Gene3D" id="3.40.50.200">
    <property type="entry name" value="Peptidase S8/S53 domain"/>
    <property type="match status" value="1"/>
</dbReference>
<keyword evidence="9" id="KW-0732">Signal</keyword>
<feature type="signal peptide" evidence="9">
    <location>
        <begin position="1"/>
        <end position="29"/>
    </location>
</feature>
<dbReference type="InterPro" id="IPR034202">
    <property type="entry name" value="Subtilisin_Carlsberg-like"/>
</dbReference>
<dbReference type="Gene3D" id="2.60.40.10">
    <property type="entry name" value="Immunoglobulins"/>
    <property type="match status" value="1"/>
</dbReference>
<dbReference type="EMBL" id="CP006254">
    <property type="protein sequence ID" value="AGT33512.1"/>
    <property type="molecule type" value="Genomic_DNA"/>
</dbReference>
<evidence type="ECO:0000256" key="7">
    <source>
        <dbReference type="PROSITE-ProRule" id="PRU01240"/>
    </source>
</evidence>
<dbReference type="InterPro" id="IPR022398">
    <property type="entry name" value="Peptidase_S8_His-AS"/>
</dbReference>
<keyword evidence="2 7" id="KW-0645">Protease</keyword>
<dbReference type="InterPro" id="IPR000209">
    <property type="entry name" value="Peptidase_S8/S53_dom"/>
</dbReference>
<dbReference type="MEROPS" id="S08.126"/>
<gene>
    <name evidence="11" type="ORF">M493_16490</name>
</gene>
<dbReference type="Proteomes" id="UP000015500">
    <property type="component" value="Chromosome"/>
</dbReference>
<sequence>MGKMWRMFVMALMLAAAVAPGRAAGAAEAANPLAVNVIVVFQQQIDEQAVESLRGRVIKRFDVLPAVAASVPVSAVELLRRWPGVDYVQQDTTVAIDSQAANWGVAETKATVMHTRGVTGKGVKIAILDTGVDLRHPDLSVAGGACLLSYCPNSYQDDNGHGTHVAGIIAAKDNNIGSVGVAPGASVYALKVLDRYGEGNVSTILAGIEWAIKHRMDIINLSLAAPEDAPVLKEAVEKAYKSGIFVVAAAGNNGHANGAGDTVEYPAKYDSVVAVAAVNQDHVRVPYSATGPAVEMAAPGEGIYSTVPVSLDPDGRGDGYTHMSGTSMAAPFVSGVLALYKQQYPERTNAQLRQMLRDRALDLGAPGKDPWYGYGLVQAMPNTPPDLEVKLLSANRGEVSFSVTPSGSEVKGYRVYRNGTLIEPLQTAAIYKDYVVKGTYRYAFSSVHRDGTESEPIGFMEVVVSDPYYKDLSVHSWYMPEIVYLSSQGIVSGYRDGTIRPYATITRAEAAVMLGRALHLDGTKRETVFRDVHSADFASGYIQSAYERGLISGYPDGTFRPQQPITRAETAIVLSRAYDLPDGAPVAFRDVTPNVTGHDAIAKLAAARIADGYPNGTFRPYQFVKRLEFFVFAARASNERFR</sequence>
<dbReference type="InterPro" id="IPR013783">
    <property type="entry name" value="Ig-like_fold"/>
</dbReference>
<dbReference type="PANTHER" id="PTHR43806:SF11">
    <property type="entry name" value="CEREVISIN-RELATED"/>
    <property type="match status" value="1"/>
</dbReference>
<dbReference type="PANTHER" id="PTHR43806">
    <property type="entry name" value="PEPTIDASE S8"/>
    <property type="match status" value="1"/>
</dbReference>
<dbReference type="SUPFAM" id="SSF52743">
    <property type="entry name" value="Subtilisin-like"/>
    <property type="match status" value="1"/>
</dbReference>
<evidence type="ECO:0000256" key="5">
    <source>
        <dbReference type="ARBA" id="ARBA00022825"/>
    </source>
</evidence>
<keyword evidence="3" id="KW-0479">Metal-binding</keyword>
<dbReference type="SUPFAM" id="SSF54897">
    <property type="entry name" value="Protease propeptides/inhibitors"/>
    <property type="match status" value="1"/>
</dbReference>
<dbReference type="InterPro" id="IPR015500">
    <property type="entry name" value="Peptidase_S8_subtilisin-rel"/>
</dbReference>
<dbReference type="OrthoDB" id="9798386at2"/>
<dbReference type="InterPro" id="IPR023828">
    <property type="entry name" value="Peptidase_S8_Ser-AS"/>
</dbReference>